<dbReference type="Gene3D" id="3.40.190.170">
    <property type="entry name" value="Bacterial extracellular solute-binding protein, family 7"/>
    <property type="match status" value="1"/>
</dbReference>
<evidence type="ECO:0000256" key="2">
    <source>
        <dbReference type="SAM" id="SignalP"/>
    </source>
</evidence>
<evidence type="ECO:0000256" key="1">
    <source>
        <dbReference type="ARBA" id="ARBA00022729"/>
    </source>
</evidence>
<dbReference type="PANTHER" id="PTHR33376:SF2">
    <property type="entry name" value="DICARBOXYLATE-BINDING PERIPLASMIC PROTEIN"/>
    <property type="match status" value="1"/>
</dbReference>
<dbReference type="PIRSF" id="PIRSF006470">
    <property type="entry name" value="DctB"/>
    <property type="match status" value="1"/>
</dbReference>
<dbReference type="Pfam" id="PF03480">
    <property type="entry name" value="DctP"/>
    <property type="match status" value="1"/>
</dbReference>
<keyword evidence="1 2" id="KW-0732">Signal</keyword>
<organism evidence="3 4">
    <name type="scientific">Isoptericola peretonis</name>
    <dbReference type="NCBI Taxonomy" id="2918523"/>
    <lineage>
        <taxon>Bacteria</taxon>
        <taxon>Bacillati</taxon>
        <taxon>Actinomycetota</taxon>
        <taxon>Actinomycetes</taxon>
        <taxon>Micrococcales</taxon>
        <taxon>Promicromonosporaceae</taxon>
        <taxon>Isoptericola</taxon>
    </lineage>
</organism>
<protein>
    <submittedName>
        <fullName evidence="3">TRAP transporter substrate-binding protein</fullName>
    </submittedName>
</protein>
<sequence length="354" mass="37513">MRLRKLAAAGSAALVAVALTACGTGFTTAAAGDAASEGAGAPEAERVFKVAFNQNAEQPEAVALTHLGERLAERTDGRYSLEVYPNETLGSQKDTVELVQSGAVDFALVAGSLLENINPDFVALNMPYVYDSQAHQESVLNDPAITGDLYTSLEDRNIRVLGGFSAGVRSVYNSSHPVETPDDLAGLKIRVMETDTNVRMLNLMGGVGTPMGQGEVYTAIQSGVLDGGENNESIYANLKHSEVAPYYSYTNHLMIPDYLITNPATFGSMSEADQGVFLEELEAAYGESSRLTTEVMTESQQAAEAAGAEFNSPDVAPFRDAVQPLLDEKLTTPASRALYDAVRAAAGPTEEGGR</sequence>
<dbReference type="CDD" id="cd13671">
    <property type="entry name" value="PBP2_TRAP_SBP_like_3"/>
    <property type="match status" value="1"/>
</dbReference>
<dbReference type="InterPro" id="IPR038404">
    <property type="entry name" value="TRAP_DctP_sf"/>
</dbReference>
<comment type="caution">
    <text evidence="3">The sequence shown here is derived from an EMBL/GenBank/DDBJ whole genome shotgun (WGS) entry which is preliminary data.</text>
</comment>
<feature type="chain" id="PRO_5047135427" evidence="2">
    <location>
        <begin position="30"/>
        <end position="354"/>
    </location>
</feature>
<dbReference type="NCBIfam" id="NF037995">
    <property type="entry name" value="TRAP_S1"/>
    <property type="match status" value="1"/>
</dbReference>
<evidence type="ECO:0000313" key="4">
    <source>
        <dbReference type="Proteomes" id="UP001651050"/>
    </source>
</evidence>
<reference evidence="3 4" key="1">
    <citation type="submission" date="2022-02" db="EMBL/GenBank/DDBJ databases">
        <title>The car tank lid bacteriome: a reservoir of bacteria with potential in bioremediation of fuel.</title>
        <authorList>
            <person name="Vidal-Verdu A."/>
            <person name="Gomez-Martinez D."/>
            <person name="Latorre-Perez A."/>
            <person name="Pereto J."/>
            <person name="Porcar M."/>
        </authorList>
    </citation>
    <scope>NUCLEOTIDE SEQUENCE [LARGE SCALE GENOMIC DNA]</scope>
    <source>
        <strain evidence="3 4">4D.3</strain>
    </source>
</reference>
<dbReference type="RefSeq" id="WP_416342726.1">
    <property type="nucleotide sequence ID" value="NZ_JALQCY010000001.1"/>
</dbReference>
<proteinExistence type="predicted"/>
<keyword evidence="4" id="KW-1185">Reference proteome</keyword>
<dbReference type="NCBIfam" id="TIGR00787">
    <property type="entry name" value="dctP"/>
    <property type="match status" value="1"/>
</dbReference>
<dbReference type="PANTHER" id="PTHR33376">
    <property type="match status" value="1"/>
</dbReference>
<dbReference type="PROSITE" id="PS51257">
    <property type="entry name" value="PROKAR_LIPOPROTEIN"/>
    <property type="match status" value="1"/>
</dbReference>
<evidence type="ECO:0000313" key="3">
    <source>
        <dbReference type="EMBL" id="MCK9792883.1"/>
    </source>
</evidence>
<dbReference type="InterPro" id="IPR004682">
    <property type="entry name" value="TRAP_DctP"/>
</dbReference>
<dbReference type="InterPro" id="IPR018389">
    <property type="entry name" value="DctP_fam"/>
</dbReference>
<name>A0ABT0J075_9MICO</name>
<dbReference type="EMBL" id="JALQCY010000001">
    <property type="protein sequence ID" value="MCK9792883.1"/>
    <property type="molecule type" value="Genomic_DNA"/>
</dbReference>
<feature type="signal peptide" evidence="2">
    <location>
        <begin position="1"/>
        <end position="29"/>
    </location>
</feature>
<gene>
    <name evidence="3" type="ORF">M1843_03860</name>
</gene>
<dbReference type="Proteomes" id="UP001651050">
    <property type="component" value="Unassembled WGS sequence"/>
</dbReference>
<accession>A0ABT0J075</accession>